<dbReference type="SUPFAM" id="SSF55174">
    <property type="entry name" value="Alpha-L RNA-binding motif"/>
    <property type="match status" value="1"/>
</dbReference>
<dbReference type="InterPro" id="IPR047048">
    <property type="entry name" value="TlyA"/>
</dbReference>
<dbReference type="InterPro" id="IPR029063">
    <property type="entry name" value="SAM-dependent_MTases_sf"/>
</dbReference>
<evidence type="ECO:0000259" key="5">
    <source>
        <dbReference type="Pfam" id="PF01728"/>
    </source>
</evidence>
<comment type="similarity">
    <text evidence="2">Belongs to the TlyA family.</text>
</comment>
<dbReference type="Gene3D" id="3.40.50.150">
    <property type="entry name" value="Vaccinia Virus protein VP39"/>
    <property type="match status" value="1"/>
</dbReference>
<evidence type="ECO:0000313" key="6">
    <source>
        <dbReference type="EMBL" id="EES53725.1"/>
    </source>
</evidence>
<dbReference type="AlphaFoldDB" id="C6HUJ2"/>
<dbReference type="InterPro" id="IPR002877">
    <property type="entry name" value="RNA_MeTrfase_FtsJ_dom"/>
</dbReference>
<dbReference type="InterPro" id="IPR002942">
    <property type="entry name" value="S4_RNA-bd"/>
</dbReference>
<organism evidence="6 7">
    <name type="scientific">Leptospirillum ferrodiazotrophum</name>
    <dbReference type="NCBI Taxonomy" id="412449"/>
    <lineage>
        <taxon>Bacteria</taxon>
        <taxon>Pseudomonadati</taxon>
        <taxon>Nitrospirota</taxon>
        <taxon>Nitrospiria</taxon>
        <taxon>Nitrospirales</taxon>
        <taxon>Nitrospiraceae</taxon>
        <taxon>Leptospirillum</taxon>
    </lineage>
</organism>
<keyword evidence="7" id="KW-1185">Reference proteome</keyword>
<dbReference type="CDD" id="cd00165">
    <property type="entry name" value="S4"/>
    <property type="match status" value="1"/>
</dbReference>
<dbReference type="EMBL" id="GG693856">
    <property type="protein sequence ID" value="EES53725.1"/>
    <property type="molecule type" value="Genomic_DNA"/>
</dbReference>
<accession>C6HUJ2</accession>
<evidence type="ECO:0000256" key="2">
    <source>
        <dbReference type="ARBA" id="ARBA00029460"/>
    </source>
</evidence>
<gene>
    <name evidence="6" type="ORF">UBAL3_60500021</name>
</gene>
<feature type="domain" description="RNA-binding S4" evidence="4">
    <location>
        <begin position="11"/>
        <end position="46"/>
    </location>
</feature>
<dbReference type="Proteomes" id="UP000009374">
    <property type="component" value="Unassembled WGS sequence"/>
</dbReference>
<proteinExistence type="inferred from homology"/>
<dbReference type="GO" id="GO:0008168">
    <property type="term" value="F:methyltransferase activity"/>
    <property type="evidence" value="ECO:0007669"/>
    <property type="project" value="InterPro"/>
</dbReference>
<evidence type="ECO:0000259" key="4">
    <source>
        <dbReference type="Pfam" id="PF01479"/>
    </source>
</evidence>
<dbReference type="InterPro" id="IPR036986">
    <property type="entry name" value="S4_RNA-bd_sf"/>
</dbReference>
<dbReference type="PROSITE" id="PS50889">
    <property type="entry name" value="S4"/>
    <property type="match status" value="1"/>
</dbReference>
<feature type="domain" description="Ribosomal RNA methyltransferase FtsJ" evidence="5">
    <location>
        <begin position="63"/>
        <end position="244"/>
    </location>
</feature>
<reference evidence="6 7" key="1">
    <citation type="journal article" date="2009" name="Appl. Environ. Microbiol.">
        <title>Community genomic and proteomic analyses of chemoautotrophic iron-oxidizing "Leptospirillum rubarum" (Group II) and "Leptospirillum ferrodiazotrophum" (Group III) bacteria in acid mine drainage biofilms.</title>
        <authorList>
            <person name="Goltsman D.S."/>
            <person name="Denef V.J."/>
            <person name="Singer S.W."/>
            <person name="VerBerkmoes N.C."/>
            <person name="Lefsrud M."/>
            <person name="Mueller R.S."/>
            <person name="Dick G.J."/>
            <person name="Sun C.L."/>
            <person name="Wheeler K.E."/>
            <person name="Zemla A."/>
            <person name="Baker B.J."/>
            <person name="Hauser L."/>
            <person name="Land M."/>
            <person name="Shah M.B."/>
            <person name="Thelen M.P."/>
            <person name="Hettich R.L."/>
            <person name="Banfield J.F."/>
        </authorList>
    </citation>
    <scope>NUCLEOTIDE SEQUENCE [LARGE SCALE GENOMIC DNA]</scope>
</reference>
<dbReference type="GO" id="GO:0003723">
    <property type="term" value="F:RNA binding"/>
    <property type="evidence" value="ECO:0007669"/>
    <property type="project" value="UniProtKB-KW"/>
</dbReference>
<dbReference type="Pfam" id="PF01479">
    <property type="entry name" value="S4"/>
    <property type="match status" value="1"/>
</dbReference>
<dbReference type="PANTHER" id="PTHR32319:SF0">
    <property type="entry name" value="BACTERIAL HEMOLYSIN-LIKE PROTEIN"/>
    <property type="match status" value="1"/>
</dbReference>
<sequence length="250" mass="27231">MGGKKEALELLVLRKGWATTREMARELVLRGEVRVNGIPRTDPSVRTEFDRVSRVVAGEKPFYVGRGGDKLAGALAFFSPPIQGLRLADLGASTGGFTDCLLQSGAASVLSVDVGKGLLDSRLRSDPRVTLLESVNVRHPGSWIPPEGVAGVVADLSFISLRQILPQISLLLSRGGWMMALVKPQFEAAPEEVARGGIVVSETVRRRILREIVHWIGENGGCVRGVMPSTVRGRKGNQEYFCYARWKGRL</sequence>
<evidence type="ECO:0000256" key="1">
    <source>
        <dbReference type="ARBA" id="ARBA00022884"/>
    </source>
</evidence>
<name>C6HUJ2_9BACT</name>
<dbReference type="Gene3D" id="3.10.290.10">
    <property type="entry name" value="RNA-binding S4 domain"/>
    <property type="match status" value="1"/>
</dbReference>
<keyword evidence="1 3" id="KW-0694">RNA-binding</keyword>
<evidence type="ECO:0000313" key="7">
    <source>
        <dbReference type="Proteomes" id="UP000009374"/>
    </source>
</evidence>
<dbReference type="Pfam" id="PF01728">
    <property type="entry name" value="FtsJ"/>
    <property type="match status" value="1"/>
</dbReference>
<dbReference type="SUPFAM" id="SSF53335">
    <property type="entry name" value="S-adenosyl-L-methionine-dependent methyltransferases"/>
    <property type="match status" value="1"/>
</dbReference>
<evidence type="ECO:0000256" key="3">
    <source>
        <dbReference type="PROSITE-ProRule" id="PRU00182"/>
    </source>
</evidence>
<dbReference type="GO" id="GO:0032259">
    <property type="term" value="P:methylation"/>
    <property type="evidence" value="ECO:0007669"/>
    <property type="project" value="InterPro"/>
</dbReference>
<dbReference type="PANTHER" id="PTHR32319">
    <property type="entry name" value="BACTERIAL HEMOLYSIN-LIKE PROTEIN"/>
    <property type="match status" value="1"/>
</dbReference>
<dbReference type="CDD" id="cd02440">
    <property type="entry name" value="AdoMet_MTases"/>
    <property type="match status" value="1"/>
</dbReference>
<protein>
    <submittedName>
        <fullName evidence="6">Probable hemolysin</fullName>
    </submittedName>
</protein>